<feature type="transmembrane region" description="Helical" evidence="6">
    <location>
        <begin position="110"/>
        <end position="127"/>
    </location>
</feature>
<dbReference type="EMBL" id="JQBS01000007">
    <property type="protein sequence ID" value="KRN57459.1"/>
    <property type="molecule type" value="Genomic_DNA"/>
</dbReference>
<keyword evidence="4 6" id="KW-1133">Transmembrane helix</keyword>
<dbReference type="Proteomes" id="UP000051658">
    <property type="component" value="Unassembled WGS sequence"/>
</dbReference>
<dbReference type="PANTHER" id="PTHR30250:SF11">
    <property type="entry name" value="O-ANTIGEN TRANSPORTER-RELATED"/>
    <property type="match status" value="1"/>
</dbReference>
<dbReference type="InterPro" id="IPR050833">
    <property type="entry name" value="Poly_Biosynth_Transport"/>
</dbReference>
<dbReference type="Pfam" id="PF01943">
    <property type="entry name" value="Polysacc_synt"/>
    <property type="match status" value="1"/>
</dbReference>
<keyword evidence="8" id="KW-1185">Reference proteome</keyword>
<feature type="transmembrane region" description="Helical" evidence="6">
    <location>
        <begin position="12"/>
        <end position="33"/>
    </location>
</feature>
<organism evidence="7 8">
    <name type="scientific">Carnobacterium divergens DSM 20623</name>
    <dbReference type="NCBI Taxonomy" id="1449336"/>
    <lineage>
        <taxon>Bacteria</taxon>
        <taxon>Bacillati</taxon>
        <taxon>Bacillota</taxon>
        <taxon>Bacilli</taxon>
        <taxon>Lactobacillales</taxon>
        <taxon>Carnobacteriaceae</taxon>
        <taxon>Carnobacterium</taxon>
    </lineage>
</organism>
<feature type="transmembrane region" description="Helical" evidence="6">
    <location>
        <begin position="411"/>
        <end position="429"/>
    </location>
</feature>
<evidence type="ECO:0000313" key="7">
    <source>
        <dbReference type="EMBL" id="KRN57459.1"/>
    </source>
</evidence>
<proteinExistence type="predicted"/>
<dbReference type="InterPro" id="IPR002797">
    <property type="entry name" value="Polysacc_synth"/>
</dbReference>
<dbReference type="PATRIC" id="fig|1449336.4.peg.450"/>
<feature type="transmembrane region" description="Helical" evidence="6">
    <location>
        <begin position="53"/>
        <end position="71"/>
    </location>
</feature>
<name>A0A0R2HXF6_CARDV</name>
<evidence type="ECO:0000256" key="2">
    <source>
        <dbReference type="ARBA" id="ARBA00022475"/>
    </source>
</evidence>
<dbReference type="AlphaFoldDB" id="A0A0R2HXF6"/>
<accession>A0A0R2HXF6</accession>
<feature type="transmembrane region" description="Helical" evidence="6">
    <location>
        <begin position="168"/>
        <end position="191"/>
    </location>
</feature>
<evidence type="ECO:0000256" key="4">
    <source>
        <dbReference type="ARBA" id="ARBA00022989"/>
    </source>
</evidence>
<evidence type="ECO:0000313" key="8">
    <source>
        <dbReference type="Proteomes" id="UP000051658"/>
    </source>
</evidence>
<comment type="caution">
    <text evidence="7">The sequence shown here is derived from an EMBL/GenBank/DDBJ whole genome shotgun (WGS) entry which is preliminary data.</text>
</comment>
<dbReference type="eggNOG" id="COG2244">
    <property type="taxonomic scope" value="Bacteria"/>
</dbReference>
<dbReference type="GeneID" id="89588431"/>
<feature type="transmembrane region" description="Helical" evidence="6">
    <location>
        <begin position="80"/>
        <end position="98"/>
    </location>
</feature>
<keyword evidence="2" id="KW-1003">Cell membrane</keyword>
<evidence type="ECO:0000256" key="5">
    <source>
        <dbReference type="ARBA" id="ARBA00023136"/>
    </source>
</evidence>
<feature type="transmembrane region" description="Helical" evidence="6">
    <location>
        <begin position="203"/>
        <end position="223"/>
    </location>
</feature>
<feature type="transmembrane region" description="Helical" evidence="6">
    <location>
        <begin position="325"/>
        <end position="345"/>
    </location>
</feature>
<evidence type="ECO:0000256" key="1">
    <source>
        <dbReference type="ARBA" id="ARBA00004651"/>
    </source>
</evidence>
<comment type="subcellular location">
    <subcellularLocation>
        <location evidence="1">Cell membrane</location>
        <topology evidence="1">Multi-pass membrane protein</topology>
    </subcellularLocation>
</comment>
<dbReference type="RefSeq" id="WP_034570750.1">
    <property type="nucleotide sequence ID" value="NZ_JQBS01000007.1"/>
</dbReference>
<sequence>MNKYKKLLNNSLIFAIGNLGTKLVAILLVPLYTYYLTPSEYGVTDLITTSTNLLLPIVSLSIFDAVLRFVMDQDADKESVLTNGIVVSIIGSVASLLLYPVALNFMKSDLLLPLYILLFLQIFYSIFSQFARGIGRVSLFASSGVIVACFLLFFNLVFIVYLKMSISGYLLSMILSTIIGILYLVIFLKINQYFYWKKINKKLIKMMLLYSIPLIPNSLMWWITNASGRFFILYYLGLSANGLYAVANKFPSLLSILYSIFFQAWQLSAIEEFDSKESGNFFSTIFNFFTFVMFIGSSIFLVFLKPVLSFAVETSYFITWKYIPFLLLGVVFSSFSSFITASYIAAKETKGVFITSIFGALVNIIGNFILIPIFGLTGASISVMISFFVTWIIRMRDTKSLINLNLDKLNICLNIALISVQIGILNLNMNTQYELISNTVVFIFLCFINKEYIKKLLGKILSLKK</sequence>
<dbReference type="GO" id="GO:0005886">
    <property type="term" value="C:plasma membrane"/>
    <property type="evidence" value="ECO:0007669"/>
    <property type="project" value="UniProtKB-SubCell"/>
</dbReference>
<gene>
    <name evidence="7" type="ORF">IV74_GL000443</name>
</gene>
<protein>
    <submittedName>
        <fullName evidence="7">Membrane protein</fullName>
    </submittedName>
</protein>
<evidence type="ECO:0000256" key="3">
    <source>
        <dbReference type="ARBA" id="ARBA00022692"/>
    </source>
</evidence>
<feature type="transmembrane region" description="Helical" evidence="6">
    <location>
        <begin position="282"/>
        <end position="304"/>
    </location>
</feature>
<dbReference type="PANTHER" id="PTHR30250">
    <property type="entry name" value="PST FAMILY PREDICTED COLANIC ACID TRANSPORTER"/>
    <property type="match status" value="1"/>
</dbReference>
<feature type="transmembrane region" description="Helical" evidence="6">
    <location>
        <begin position="435"/>
        <end position="453"/>
    </location>
</feature>
<reference evidence="7 8" key="1">
    <citation type="journal article" date="2015" name="Genome Announc.">
        <title>Expanding the biotechnology potential of lactobacilli through comparative genomics of 213 strains and associated genera.</title>
        <authorList>
            <person name="Sun Z."/>
            <person name="Harris H.M."/>
            <person name="McCann A."/>
            <person name="Guo C."/>
            <person name="Argimon S."/>
            <person name="Zhang W."/>
            <person name="Yang X."/>
            <person name="Jeffery I.B."/>
            <person name="Cooney J.C."/>
            <person name="Kagawa T.F."/>
            <person name="Liu W."/>
            <person name="Song Y."/>
            <person name="Salvetti E."/>
            <person name="Wrobel A."/>
            <person name="Rasinkangas P."/>
            <person name="Parkhill J."/>
            <person name="Rea M.C."/>
            <person name="O'Sullivan O."/>
            <person name="Ritari J."/>
            <person name="Douillard F.P."/>
            <person name="Paul Ross R."/>
            <person name="Yang R."/>
            <person name="Briner A.E."/>
            <person name="Felis G.E."/>
            <person name="de Vos W.M."/>
            <person name="Barrangou R."/>
            <person name="Klaenhammer T.R."/>
            <person name="Caufield P.W."/>
            <person name="Cui Y."/>
            <person name="Zhang H."/>
            <person name="O'Toole P.W."/>
        </authorList>
    </citation>
    <scope>NUCLEOTIDE SEQUENCE [LARGE SCALE GENOMIC DNA]</scope>
    <source>
        <strain evidence="7 8">DSM 20623</strain>
    </source>
</reference>
<feature type="transmembrane region" description="Helical" evidence="6">
    <location>
        <begin position="139"/>
        <end position="162"/>
    </location>
</feature>
<feature type="transmembrane region" description="Helical" evidence="6">
    <location>
        <begin position="357"/>
        <end position="390"/>
    </location>
</feature>
<keyword evidence="5 6" id="KW-0472">Membrane</keyword>
<evidence type="ECO:0000256" key="6">
    <source>
        <dbReference type="SAM" id="Phobius"/>
    </source>
</evidence>
<keyword evidence="3 6" id="KW-0812">Transmembrane</keyword>